<comment type="caution">
    <text evidence="7">The sequence shown here is derived from an EMBL/GenBank/DDBJ whole genome shotgun (WGS) entry which is preliminary data.</text>
</comment>
<keyword evidence="1" id="KW-0479">Metal-binding</keyword>
<dbReference type="GeneID" id="26262455"/>
<dbReference type="InterPro" id="IPR047129">
    <property type="entry name" value="PPA2-like"/>
</dbReference>
<dbReference type="OrthoDB" id="1930084at2759"/>
<dbReference type="GO" id="GO:0004722">
    <property type="term" value="F:protein serine/threonine phosphatase activity"/>
    <property type="evidence" value="ECO:0007669"/>
    <property type="project" value="UniProtKB-EC"/>
</dbReference>
<keyword evidence="3" id="KW-0464">Manganese</keyword>
<dbReference type="PROSITE" id="PS00125">
    <property type="entry name" value="SER_THR_PHOSPHATASE"/>
    <property type="match status" value="1"/>
</dbReference>
<evidence type="ECO:0000259" key="6">
    <source>
        <dbReference type="PROSITE" id="PS00125"/>
    </source>
</evidence>
<proteinExistence type="inferred from homology"/>
<keyword evidence="2 5" id="KW-0378">Hydrolase</keyword>
<dbReference type="PRINTS" id="PR00114">
    <property type="entry name" value="STPHPHTASE"/>
</dbReference>
<evidence type="ECO:0000313" key="8">
    <source>
        <dbReference type="Proteomes" id="UP000031056"/>
    </source>
</evidence>
<comment type="similarity">
    <text evidence="5">Belongs to the PPP phosphatase family.</text>
</comment>
<dbReference type="EMBL" id="JOKQ01000010">
    <property type="protein sequence ID" value="KHN69061.1"/>
    <property type="molecule type" value="Genomic_DNA"/>
</dbReference>
<gene>
    <name evidence="7" type="ORF">M896_100450</name>
</gene>
<dbReference type="SUPFAM" id="SSF56300">
    <property type="entry name" value="Metallo-dependent phosphatases"/>
    <property type="match status" value="1"/>
</dbReference>
<dbReference type="EC" id="3.1.3.16" evidence="5"/>
<dbReference type="HOGENOM" id="CLU_004962_8_1_1"/>
<dbReference type="GO" id="GO:0046872">
    <property type="term" value="F:metal ion binding"/>
    <property type="evidence" value="ECO:0007669"/>
    <property type="project" value="UniProtKB-KW"/>
</dbReference>
<dbReference type="InterPro" id="IPR004843">
    <property type="entry name" value="Calcineurin-like_PHP"/>
</dbReference>
<evidence type="ECO:0000256" key="1">
    <source>
        <dbReference type="ARBA" id="ARBA00022723"/>
    </source>
</evidence>
<dbReference type="Pfam" id="PF00149">
    <property type="entry name" value="Metallophos"/>
    <property type="match status" value="1"/>
</dbReference>
<reference evidence="7 8" key="1">
    <citation type="journal article" date="2014" name="MBio">
        <title>The Ordospora colligata genome; evolution of extreme reduction in microsporidia and host-to-parasite horizontal gene transfer.</title>
        <authorList>
            <person name="Pombert J.-F."/>
            <person name="Haag K.L."/>
            <person name="Beidas S."/>
            <person name="Ebert D."/>
            <person name="Keeling P.J."/>
        </authorList>
    </citation>
    <scope>NUCLEOTIDE SEQUENCE [LARGE SCALE GENOMIC DNA]</scope>
    <source>
        <strain evidence="7 8">OC4</strain>
    </source>
</reference>
<feature type="domain" description="Serine/threonine specific protein phosphatases" evidence="6">
    <location>
        <begin position="105"/>
        <end position="110"/>
    </location>
</feature>
<dbReference type="InParanoid" id="A0A0B2UDB0"/>
<comment type="catalytic activity">
    <reaction evidence="4 5">
        <text>O-phospho-L-threonyl-[protein] + H2O = L-threonyl-[protein] + phosphate</text>
        <dbReference type="Rhea" id="RHEA:47004"/>
        <dbReference type="Rhea" id="RHEA-COMP:11060"/>
        <dbReference type="Rhea" id="RHEA-COMP:11605"/>
        <dbReference type="ChEBI" id="CHEBI:15377"/>
        <dbReference type="ChEBI" id="CHEBI:30013"/>
        <dbReference type="ChEBI" id="CHEBI:43474"/>
        <dbReference type="ChEBI" id="CHEBI:61977"/>
        <dbReference type="EC" id="3.1.3.16"/>
    </reaction>
</comment>
<dbReference type="STRING" id="1354746.A0A0B2UDB0"/>
<dbReference type="RefSeq" id="XP_014563103.1">
    <property type="nucleotide sequence ID" value="XM_014707617.1"/>
</dbReference>
<dbReference type="Proteomes" id="UP000031056">
    <property type="component" value="Unassembled WGS sequence"/>
</dbReference>
<dbReference type="InterPro" id="IPR029052">
    <property type="entry name" value="Metallo-depent_PP-like"/>
</dbReference>
<dbReference type="AlphaFoldDB" id="A0A0B2UDB0"/>
<evidence type="ECO:0000256" key="3">
    <source>
        <dbReference type="ARBA" id="ARBA00023211"/>
    </source>
</evidence>
<dbReference type="SMART" id="SM00156">
    <property type="entry name" value="PP2Ac"/>
    <property type="match status" value="1"/>
</dbReference>
<sequence length="302" mass="34211">MNEFAHKLLNLEVLPEHDVMLICTKVSEILISEPNVPSVHSPVTICGDIHGQFFDLVSMLCIDGMPSQRKYVFLGDYVDRGKNSVECILFLFVLKILYPGSIHLIRGNHEQAAINRVYGFYDEVIEKYGCSRVWRIINEVFCLMNVGCLVDGRVLCVHGGISPKITSINQMKRIDRMAPISDCSEFSDIMWGDPYDGRGFQPSPRGSGYLYGSDVVCRFLELNNLVSIIRSHQLVIEGYKFHFDERNVITVWSAPNYLGKCGNPASILRIDQDLDLSDKDFCIFKATPQKREFLKVPDGFGI</sequence>
<name>A0A0B2UDB0_9MICR</name>
<evidence type="ECO:0000313" key="7">
    <source>
        <dbReference type="EMBL" id="KHN69061.1"/>
    </source>
</evidence>
<dbReference type="VEuPathDB" id="MicrosporidiaDB:M896_100450"/>
<keyword evidence="8" id="KW-1185">Reference proteome</keyword>
<organism evidence="7 8">
    <name type="scientific">Ordospora colligata OC4</name>
    <dbReference type="NCBI Taxonomy" id="1354746"/>
    <lineage>
        <taxon>Eukaryota</taxon>
        <taxon>Fungi</taxon>
        <taxon>Fungi incertae sedis</taxon>
        <taxon>Microsporidia</taxon>
        <taxon>Ordosporidae</taxon>
        <taxon>Ordospora</taxon>
    </lineage>
</organism>
<dbReference type="PANTHER" id="PTHR45619">
    <property type="entry name" value="SERINE/THREONINE-PROTEIN PHOSPHATASE PP2A-RELATED"/>
    <property type="match status" value="1"/>
</dbReference>
<evidence type="ECO:0000256" key="2">
    <source>
        <dbReference type="ARBA" id="ARBA00022801"/>
    </source>
</evidence>
<accession>A0A0B2UDB0</accession>
<evidence type="ECO:0000256" key="4">
    <source>
        <dbReference type="ARBA" id="ARBA00048336"/>
    </source>
</evidence>
<protein>
    <recommendedName>
        <fullName evidence="5">Serine/threonine-protein phosphatase</fullName>
        <ecNumber evidence="5">3.1.3.16</ecNumber>
    </recommendedName>
</protein>
<dbReference type="InterPro" id="IPR006186">
    <property type="entry name" value="Ser/Thr-sp_prot-phosphatase"/>
</dbReference>
<dbReference type="Gene3D" id="3.60.21.10">
    <property type="match status" value="1"/>
</dbReference>
<evidence type="ECO:0000256" key="5">
    <source>
        <dbReference type="RuleBase" id="RU004273"/>
    </source>
</evidence>